<feature type="compositionally biased region" description="Polar residues" evidence="3">
    <location>
        <begin position="250"/>
        <end position="261"/>
    </location>
</feature>
<evidence type="ECO:0000259" key="4">
    <source>
        <dbReference type="SMART" id="SM01075"/>
    </source>
</evidence>
<dbReference type="AlphaFoldDB" id="A0A833QNK7"/>
<dbReference type="GO" id="GO:0000278">
    <property type="term" value="P:mitotic cell cycle"/>
    <property type="evidence" value="ECO:0007669"/>
    <property type="project" value="TreeGrafter"/>
</dbReference>
<organism evidence="5 6">
    <name type="scientific">Carex littledalei</name>
    <dbReference type="NCBI Taxonomy" id="544730"/>
    <lineage>
        <taxon>Eukaryota</taxon>
        <taxon>Viridiplantae</taxon>
        <taxon>Streptophyta</taxon>
        <taxon>Embryophyta</taxon>
        <taxon>Tracheophyta</taxon>
        <taxon>Spermatophyta</taxon>
        <taxon>Magnoliopsida</taxon>
        <taxon>Liliopsida</taxon>
        <taxon>Poales</taxon>
        <taxon>Cyperaceae</taxon>
        <taxon>Cyperoideae</taxon>
        <taxon>Cariceae</taxon>
        <taxon>Carex</taxon>
        <taxon>Carex subgen. Euthyceras</taxon>
    </lineage>
</organism>
<dbReference type="GO" id="GO:0000076">
    <property type="term" value="P:DNA replication checkpoint signaling"/>
    <property type="evidence" value="ECO:0007669"/>
    <property type="project" value="TreeGrafter"/>
</dbReference>
<dbReference type="GO" id="GO:0030174">
    <property type="term" value="P:regulation of DNA-templated DNA replication initiation"/>
    <property type="evidence" value="ECO:0007669"/>
    <property type="project" value="InterPro"/>
</dbReference>
<dbReference type="CDD" id="cd08767">
    <property type="entry name" value="Cdt1_c"/>
    <property type="match status" value="1"/>
</dbReference>
<dbReference type="Gene3D" id="1.10.10.1420">
    <property type="entry name" value="DNA replication factor Cdt1, C-terminal WH domain"/>
    <property type="match status" value="1"/>
</dbReference>
<sequence length="534" mass="59774">MDSIKASSHPAIATPTKKALAFSSNTPIKGKSPVPSDDQFWTPTPEKPAQRSRRGCGSSIAFSVNEVRQAALGLCKKDGGINEKLDRDLALVEKQLRSKKAVKLSSSKEKDEIQLPHKYQILCEIFNCMECSIRLLRLRGSMPTFSNLYARIQDLANQNLTYKQLAQIKHILPEAIIIKKVLLRDESTCCMKPELQISMNAEGIGINTKEEGQTAYLHLRKVFKERLVDFVRDHPEEGDIPEDELPHPFNHSNKPSSTPKIIKENTSVDEPQSVVLSHMPPSFQRRFSQKATVSALRNPLFDPSSTNSPNTCTSASEATPVKKCISSLQATPAKLVSTPARLMASTPAINTPKRCLSESSVNLPPVKRSETKRLARPLLFTSPNKCIKEKEKQGEEVLVETIEEDGVLDFLPKSLLQSVKEKERRVLLEKETGVADAIRRQRMIGCLPSTFNTILLSYRSLNRSVMTKQELIHKIIANNSKIVDREEVEEQLSLLQEIIPDWISEKTALGGDVLLRVNMLCSPEEIRERLAKAE</sequence>
<dbReference type="FunFam" id="1.10.10.1420:FF:000003">
    <property type="entry name" value="CDT1-like protein a chloroplastic"/>
    <property type="match status" value="1"/>
</dbReference>
<feature type="region of interest" description="Disordered" evidence="3">
    <location>
        <begin position="1"/>
        <end position="55"/>
    </location>
</feature>
<comment type="caution">
    <text evidence="5">The sequence shown here is derived from an EMBL/GenBank/DDBJ whole genome shotgun (WGS) entry which is preliminary data.</text>
</comment>
<dbReference type="InterPro" id="IPR038090">
    <property type="entry name" value="Cdt1_C_WH_dom_sf"/>
</dbReference>
<feature type="region of interest" description="Disordered" evidence="3">
    <location>
        <begin position="237"/>
        <end position="261"/>
    </location>
</feature>
<protein>
    <submittedName>
        <fullName evidence="5">CDT1-like protein a</fullName>
    </submittedName>
</protein>
<dbReference type="GO" id="GO:0003677">
    <property type="term" value="F:DNA binding"/>
    <property type="evidence" value="ECO:0007669"/>
    <property type="project" value="InterPro"/>
</dbReference>
<dbReference type="SUPFAM" id="SSF46785">
    <property type="entry name" value="Winged helix' DNA-binding domain"/>
    <property type="match status" value="1"/>
</dbReference>
<dbReference type="CDD" id="cd08674">
    <property type="entry name" value="Cdt1_m"/>
    <property type="match status" value="1"/>
</dbReference>
<dbReference type="InterPro" id="IPR032054">
    <property type="entry name" value="Cdt1_C"/>
</dbReference>
<evidence type="ECO:0000256" key="1">
    <source>
        <dbReference type="ARBA" id="ARBA00008356"/>
    </source>
</evidence>
<dbReference type="OrthoDB" id="341730at2759"/>
<dbReference type="SMART" id="SM01075">
    <property type="entry name" value="CDT1"/>
    <property type="match status" value="1"/>
</dbReference>
<comment type="similarity">
    <text evidence="1">Belongs to the Cdt1 family.</text>
</comment>
<keyword evidence="2" id="KW-0131">Cell cycle</keyword>
<accession>A0A833QNK7</accession>
<dbReference type="PANTHER" id="PTHR28637:SF1">
    <property type="entry name" value="DNA REPLICATION FACTOR CDT1"/>
    <property type="match status" value="1"/>
</dbReference>
<name>A0A833QNK7_9POAL</name>
<evidence type="ECO:0000313" key="6">
    <source>
        <dbReference type="Proteomes" id="UP000623129"/>
    </source>
</evidence>
<dbReference type="PANTHER" id="PTHR28637">
    <property type="entry name" value="DNA REPLICATION FACTOR CDT1"/>
    <property type="match status" value="1"/>
</dbReference>
<gene>
    <name evidence="5" type="ORF">FCM35_KLT03869</name>
</gene>
<evidence type="ECO:0000313" key="5">
    <source>
        <dbReference type="EMBL" id="KAF3330515.1"/>
    </source>
</evidence>
<dbReference type="Pfam" id="PF16679">
    <property type="entry name" value="CDT1_C"/>
    <property type="match status" value="1"/>
</dbReference>
<reference evidence="5" key="1">
    <citation type="submission" date="2020-01" db="EMBL/GenBank/DDBJ databases">
        <title>Genome sequence of Kobresia littledalei, the first chromosome-level genome in the family Cyperaceae.</title>
        <authorList>
            <person name="Qu G."/>
        </authorList>
    </citation>
    <scope>NUCLEOTIDE SEQUENCE</scope>
    <source>
        <strain evidence="5">C.B.Clarke</strain>
        <tissue evidence="5">Leaf</tissue>
    </source>
</reference>
<keyword evidence="6" id="KW-1185">Reference proteome</keyword>
<dbReference type="GO" id="GO:0005634">
    <property type="term" value="C:nucleus"/>
    <property type="evidence" value="ECO:0007669"/>
    <property type="project" value="TreeGrafter"/>
</dbReference>
<dbReference type="Pfam" id="PF08839">
    <property type="entry name" value="CDT1"/>
    <property type="match status" value="1"/>
</dbReference>
<dbReference type="GO" id="GO:0070182">
    <property type="term" value="F:DNA polymerase binding"/>
    <property type="evidence" value="ECO:0007669"/>
    <property type="project" value="TreeGrafter"/>
</dbReference>
<evidence type="ECO:0000256" key="3">
    <source>
        <dbReference type="SAM" id="MobiDB-lite"/>
    </source>
</evidence>
<dbReference type="GO" id="GO:0071163">
    <property type="term" value="P:DNA replication preinitiation complex assembly"/>
    <property type="evidence" value="ECO:0007669"/>
    <property type="project" value="InterPro"/>
</dbReference>
<dbReference type="InterPro" id="IPR014939">
    <property type="entry name" value="CDT1_Gemini-bd-like"/>
</dbReference>
<feature type="domain" description="CDT1 Geminin-binding" evidence="4">
    <location>
        <begin position="115"/>
        <end position="247"/>
    </location>
</feature>
<dbReference type="InterPro" id="IPR036390">
    <property type="entry name" value="WH_DNA-bd_sf"/>
</dbReference>
<dbReference type="InterPro" id="IPR045173">
    <property type="entry name" value="Cdt1"/>
</dbReference>
<proteinExistence type="inferred from homology"/>
<dbReference type="EMBL" id="SWLB01000013">
    <property type="protein sequence ID" value="KAF3330515.1"/>
    <property type="molecule type" value="Genomic_DNA"/>
</dbReference>
<evidence type="ECO:0000256" key="2">
    <source>
        <dbReference type="ARBA" id="ARBA00023306"/>
    </source>
</evidence>
<dbReference type="Proteomes" id="UP000623129">
    <property type="component" value="Unassembled WGS sequence"/>
</dbReference>